<dbReference type="Proteomes" id="UP000324767">
    <property type="component" value="Unassembled WGS sequence"/>
</dbReference>
<evidence type="ECO:0000256" key="1">
    <source>
        <dbReference type="SAM" id="MobiDB-lite"/>
    </source>
</evidence>
<evidence type="ECO:0000313" key="3">
    <source>
        <dbReference type="Proteomes" id="UP000324767"/>
    </source>
</evidence>
<dbReference type="OrthoDB" id="27187at2759"/>
<organism evidence="2 3">
    <name type="scientific">Lasallia pustulata</name>
    <dbReference type="NCBI Taxonomy" id="136370"/>
    <lineage>
        <taxon>Eukaryota</taxon>
        <taxon>Fungi</taxon>
        <taxon>Dikarya</taxon>
        <taxon>Ascomycota</taxon>
        <taxon>Pezizomycotina</taxon>
        <taxon>Lecanoromycetes</taxon>
        <taxon>OSLEUM clade</taxon>
        <taxon>Umbilicariomycetidae</taxon>
        <taxon>Umbilicariales</taxon>
        <taxon>Umbilicariaceae</taxon>
        <taxon>Lasallia</taxon>
    </lineage>
</organism>
<evidence type="ECO:0000313" key="2">
    <source>
        <dbReference type="EMBL" id="KAA6406501.1"/>
    </source>
</evidence>
<comment type="caution">
    <text evidence="2">The sequence shown here is derived from an EMBL/GenBank/DDBJ whole genome shotgun (WGS) entry which is preliminary data.</text>
</comment>
<name>A0A5M8PB68_9LECA</name>
<dbReference type="AlphaFoldDB" id="A0A5M8PB68"/>
<dbReference type="EMBL" id="VXIT01000026">
    <property type="protein sequence ID" value="KAA6406501.1"/>
    <property type="molecule type" value="Genomic_DNA"/>
</dbReference>
<protein>
    <submittedName>
        <fullName evidence="2">Uncharacterized protein</fullName>
    </submittedName>
</protein>
<sequence length="136" mass="14629">MTHGCSKEEKKPLLSMLSKLYITANSNPEKLGSVSELVVEAIDLKVATDAPSRNALTKLQSAVGKVLRDAGPLRKCMEEEATVAEEGKTMAEEDEAEAPALGSEEDVKIETAEQEGVTDLKDSVLEELLGDKDEVL</sequence>
<feature type="region of interest" description="Disordered" evidence="1">
    <location>
        <begin position="83"/>
        <end position="123"/>
    </location>
</feature>
<proteinExistence type="predicted"/>
<accession>A0A5M8PB68</accession>
<reference evidence="2 3" key="1">
    <citation type="submission" date="2019-09" db="EMBL/GenBank/DDBJ databases">
        <title>The hologenome of the rock-dwelling lichen Lasallia pustulata.</title>
        <authorList>
            <person name="Greshake Tzovaras B."/>
            <person name="Segers F."/>
            <person name="Bicker A."/>
            <person name="Dal Grande F."/>
            <person name="Otte J."/>
            <person name="Hankeln T."/>
            <person name="Schmitt I."/>
            <person name="Ebersberger I."/>
        </authorList>
    </citation>
    <scope>NUCLEOTIDE SEQUENCE [LARGE SCALE GENOMIC DNA]</scope>
    <source>
        <strain evidence="2">A1-1</strain>
    </source>
</reference>
<gene>
    <name evidence="2" type="ORF">FRX48_09666</name>
</gene>